<dbReference type="InterPro" id="IPR004155">
    <property type="entry name" value="PBS_lyase_HEAT"/>
</dbReference>
<dbReference type="Proteomes" id="UP000680067">
    <property type="component" value="Unassembled WGS sequence"/>
</dbReference>
<feature type="compositionally biased region" description="Basic and acidic residues" evidence="1">
    <location>
        <begin position="9"/>
        <end position="20"/>
    </location>
</feature>
<sequence>MKKCQQILSRERESNPESLRSEDRVMVRAGKTNNMITSGIDKDGESLRLLVAQALRSYPTESIHPFLEDKNVLVRSAAAREVQIRGEFVSFQYAIGLLQDKRAYVREIGVFILGQHGTPTYPYKAESIALISERLTSDKSSAVRAAAAASLGHLRAYEAIEFLIEAASDTSADVRGCVAFALNGMKRRIRAREVLRTLRKDENGEVRFWADE</sequence>
<dbReference type="Pfam" id="PF13646">
    <property type="entry name" value="HEAT_2"/>
    <property type="match status" value="1"/>
</dbReference>
<dbReference type="InterPro" id="IPR016024">
    <property type="entry name" value="ARM-type_fold"/>
</dbReference>
<keyword evidence="3" id="KW-1185">Reference proteome</keyword>
<protein>
    <submittedName>
        <fullName evidence="2">HEAT repeat domain-containing protein</fullName>
    </submittedName>
</protein>
<dbReference type="InterPro" id="IPR011989">
    <property type="entry name" value="ARM-like"/>
</dbReference>
<dbReference type="EMBL" id="JAGSPN010000004">
    <property type="protein sequence ID" value="MBR7781876.1"/>
    <property type="molecule type" value="Genomic_DNA"/>
</dbReference>
<proteinExistence type="predicted"/>
<evidence type="ECO:0000313" key="2">
    <source>
        <dbReference type="EMBL" id="MBR7781876.1"/>
    </source>
</evidence>
<reference evidence="2" key="1">
    <citation type="submission" date="2021-04" db="EMBL/GenBank/DDBJ databases">
        <title>novel species isolated from subtropical streams in China.</title>
        <authorList>
            <person name="Lu H."/>
        </authorList>
    </citation>
    <scope>NUCLEOTIDE SEQUENCE</scope>
    <source>
        <strain evidence="2">LFS511W</strain>
    </source>
</reference>
<evidence type="ECO:0000256" key="1">
    <source>
        <dbReference type="SAM" id="MobiDB-lite"/>
    </source>
</evidence>
<dbReference type="Gene3D" id="1.25.10.10">
    <property type="entry name" value="Leucine-rich Repeat Variant"/>
    <property type="match status" value="1"/>
</dbReference>
<dbReference type="SMART" id="SM00567">
    <property type="entry name" value="EZ_HEAT"/>
    <property type="match status" value="2"/>
</dbReference>
<feature type="region of interest" description="Disordered" evidence="1">
    <location>
        <begin position="1"/>
        <end position="20"/>
    </location>
</feature>
<evidence type="ECO:0000313" key="3">
    <source>
        <dbReference type="Proteomes" id="UP000680067"/>
    </source>
</evidence>
<accession>A0A941DPS9</accession>
<dbReference type="SUPFAM" id="SSF48371">
    <property type="entry name" value="ARM repeat"/>
    <property type="match status" value="1"/>
</dbReference>
<name>A0A941DPS9_9BURK</name>
<organism evidence="2 3">
    <name type="scientific">Undibacterium luofuense</name>
    <dbReference type="NCBI Taxonomy" id="2828733"/>
    <lineage>
        <taxon>Bacteria</taxon>
        <taxon>Pseudomonadati</taxon>
        <taxon>Pseudomonadota</taxon>
        <taxon>Betaproteobacteria</taxon>
        <taxon>Burkholderiales</taxon>
        <taxon>Oxalobacteraceae</taxon>
        <taxon>Undibacterium</taxon>
    </lineage>
</organism>
<comment type="caution">
    <text evidence="2">The sequence shown here is derived from an EMBL/GenBank/DDBJ whole genome shotgun (WGS) entry which is preliminary data.</text>
</comment>
<dbReference type="AlphaFoldDB" id="A0A941DPS9"/>
<gene>
    <name evidence="2" type="ORF">KDM89_06975</name>
</gene>